<dbReference type="Proteomes" id="UP000198943">
    <property type="component" value="Unassembled WGS sequence"/>
</dbReference>
<keyword evidence="4" id="KW-1185">Reference proteome</keyword>
<organism evidence="3 4">
    <name type="scientific">Succiniclasticum ruminis</name>
    <dbReference type="NCBI Taxonomy" id="40841"/>
    <lineage>
        <taxon>Bacteria</taxon>
        <taxon>Bacillati</taxon>
        <taxon>Bacillota</taxon>
        <taxon>Negativicutes</taxon>
        <taxon>Acidaminococcales</taxon>
        <taxon>Acidaminococcaceae</taxon>
        <taxon>Succiniclasticum</taxon>
    </lineage>
</organism>
<feature type="transmembrane region" description="Helical" evidence="1">
    <location>
        <begin position="147"/>
        <end position="169"/>
    </location>
</feature>
<dbReference type="InterPro" id="IPR026870">
    <property type="entry name" value="Zinc_ribbon_dom"/>
</dbReference>
<evidence type="ECO:0000259" key="2">
    <source>
        <dbReference type="Pfam" id="PF13240"/>
    </source>
</evidence>
<dbReference type="PANTHER" id="PTHR34980">
    <property type="entry name" value="INNER MEMBRANE PROTEIN-RELATED-RELATED"/>
    <property type="match status" value="1"/>
</dbReference>
<dbReference type="Pfam" id="PF05656">
    <property type="entry name" value="DUF805"/>
    <property type="match status" value="1"/>
</dbReference>
<keyword evidence="1" id="KW-0812">Transmembrane</keyword>
<name>A0A1G6KR07_9FIRM</name>
<proteinExistence type="predicted"/>
<evidence type="ECO:0000256" key="1">
    <source>
        <dbReference type="SAM" id="Phobius"/>
    </source>
</evidence>
<dbReference type="GO" id="GO:0005886">
    <property type="term" value="C:plasma membrane"/>
    <property type="evidence" value="ECO:0007669"/>
    <property type="project" value="TreeGrafter"/>
</dbReference>
<protein>
    <submittedName>
        <fullName evidence="3">Uncharacterized membrane protein YhaH, DUF805 family</fullName>
    </submittedName>
</protein>
<dbReference type="Pfam" id="PF13240">
    <property type="entry name" value="Zn_Ribbon_1"/>
    <property type="match status" value="1"/>
</dbReference>
<dbReference type="AlphaFoldDB" id="A0A1G6KR07"/>
<dbReference type="RefSeq" id="WP_093729989.1">
    <property type="nucleotide sequence ID" value="NZ_FMYW01000005.1"/>
</dbReference>
<keyword evidence="1" id="KW-1133">Transmembrane helix</keyword>
<reference evidence="4" key="1">
    <citation type="submission" date="2016-10" db="EMBL/GenBank/DDBJ databases">
        <authorList>
            <person name="Varghese N."/>
            <person name="Submissions S."/>
        </authorList>
    </citation>
    <scope>NUCLEOTIDE SEQUENCE [LARGE SCALE GENOMIC DNA]</scope>
    <source>
        <strain evidence="4">DSM 11005</strain>
    </source>
</reference>
<evidence type="ECO:0000313" key="3">
    <source>
        <dbReference type="EMBL" id="SDC33393.1"/>
    </source>
</evidence>
<evidence type="ECO:0000313" key="4">
    <source>
        <dbReference type="Proteomes" id="UP000198943"/>
    </source>
</evidence>
<dbReference type="InterPro" id="IPR008523">
    <property type="entry name" value="DUF805"/>
</dbReference>
<feature type="transmembrane region" description="Helical" evidence="1">
    <location>
        <begin position="86"/>
        <end position="108"/>
    </location>
</feature>
<dbReference type="EMBL" id="FMYW01000005">
    <property type="protein sequence ID" value="SDC33393.1"/>
    <property type="molecule type" value="Genomic_DNA"/>
</dbReference>
<accession>A0A1G6KR07</accession>
<feature type="domain" description="Zinc-ribbon" evidence="2">
    <location>
        <begin position="5"/>
        <end position="26"/>
    </location>
</feature>
<sequence length="185" mass="20613">MGNTCEYCGSHLSNGAKFCSNCGAPVEHALNKPYSANHTDRIIPDPAPSYVGTTDGKPPEIPLYEPDKDFQSMFLRHDNRLNRQRFIVRSFGLFMIVAVVAGVLFTIAEALQSTLIYLLAIAASLIFMIPSFMLVIRRLHDLNRPGWWCIGTMIPGINIVFAIYLMLFVGTNGPNQYGPDPLYEV</sequence>
<feature type="transmembrane region" description="Helical" evidence="1">
    <location>
        <begin position="114"/>
        <end position="135"/>
    </location>
</feature>
<gene>
    <name evidence="3" type="ORF">SAMN04487864_10548</name>
</gene>
<keyword evidence="1" id="KW-0472">Membrane</keyword>
<dbReference type="OrthoDB" id="9812349at2"/>